<protein>
    <submittedName>
        <fullName evidence="1">Uncharacterized protein</fullName>
    </submittedName>
</protein>
<comment type="caution">
    <text evidence="1">The sequence shown here is derived from an EMBL/GenBank/DDBJ whole genome shotgun (WGS) entry which is preliminary data.</text>
</comment>
<dbReference type="EMBL" id="CM009308">
    <property type="protein sequence ID" value="KAI9377347.1"/>
    <property type="molecule type" value="Genomic_DNA"/>
</dbReference>
<keyword evidence="2" id="KW-1185">Reference proteome</keyword>
<evidence type="ECO:0000313" key="1">
    <source>
        <dbReference type="EMBL" id="KAI9377347.1"/>
    </source>
</evidence>
<name>A0ACC0RKC0_POPTR</name>
<proteinExistence type="predicted"/>
<dbReference type="Proteomes" id="UP000006729">
    <property type="component" value="Chromosome 19"/>
</dbReference>
<evidence type="ECO:0000313" key="2">
    <source>
        <dbReference type="Proteomes" id="UP000006729"/>
    </source>
</evidence>
<gene>
    <name evidence="1" type="ORF">POPTR_019G053150v4</name>
</gene>
<accession>A0ACC0RKC0</accession>
<reference evidence="1 2" key="1">
    <citation type="journal article" date="2006" name="Science">
        <title>The genome of black cottonwood, Populus trichocarpa (Torr. &amp; Gray).</title>
        <authorList>
            <person name="Tuskan G.A."/>
            <person name="Difazio S."/>
            <person name="Jansson S."/>
            <person name="Bohlmann J."/>
            <person name="Grigoriev I."/>
            <person name="Hellsten U."/>
            <person name="Putnam N."/>
            <person name="Ralph S."/>
            <person name="Rombauts S."/>
            <person name="Salamov A."/>
            <person name="Schein J."/>
            <person name="Sterck L."/>
            <person name="Aerts A."/>
            <person name="Bhalerao R.R."/>
            <person name="Bhalerao R.P."/>
            <person name="Blaudez D."/>
            <person name="Boerjan W."/>
            <person name="Brun A."/>
            <person name="Brunner A."/>
            <person name="Busov V."/>
            <person name="Campbell M."/>
            <person name="Carlson J."/>
            <person name="Chalot M."/>
            <person name="Chapman J."/>
            <person name="Chen G.L."/>
            <person name="Cooper D."/>
            <person name="Coutinho P.M."/>
            <person name="Couturier J."/>
            <person name="Covert S."/>
            <person name="Cronk Q."/>
            <person name="Cunningham R."/>
            <person name="Davis J."/>
            <person name="Degroeve S."/>
            <person name="Dejardin A."/>
            <person name="Depamphilis C."/>
            <person name="Detter J."/>
            <person name="Dirks B."/>
            <person name="Dubchak I."/>
            <person name="Duplessis S."/>
            <person name="Ehlting J."/>
            <person name="Ellis B."/>
            <person name="Gendler K."/>
            <person name="Goodstein D."/>
            <person name="Gribskov M."/>
            <person name="Grimwood J."/>
            <person name="Groover A."/>
            <person name="Gunter L."/>
            <person name="Hamberger B."/>
            <person name="Heinze B."/>
            <person name="Helariutta Y."/>
            <person name="Henrissat B."/>
            <person name="Holligan D."/>
            <person name="Holt R."/>
            <person name="Huang W."/>
            <person name="Islam-Faridi N."/>
            <person name="Jones S."/>
            <person name="Jones-Rhoades M."/>
            <person name="Jorgensen R."/>
            <person name="Joshi C."/>
            <person name="Kangasjarvi J."/>
            <person name="Karlsson J."/>
            <person name="Kelleher C."/>
            <person name="Kirkpatrick R."/>
            <person name="Kirst M."/>
            <person name="Kohler A."/>
            <person name="Kalluri U."/>
            <person name="Larimer F."/>
            <person name="Leebens-Mack J."/>
            <person name="Leple J.C."/>
            <person name="Locascio P."/>
            <person name="Lou Y."/>
            <person name="Lucas S."/>
            <person name="Martin F."/>
            <person name="Montanini B."/>
            <person name="Napoli C."/>
            <person name="Nelson D.R."/>
            <person name="Nelson C."/>
            <person name="Nieminen K."/>
            <person name="Nilsson O."/>
            <person name="Pereda V."/>
            <person name="Peter G."/>
            <person name="Philippe R."/>
            <person name="Pilate G."/>
            <person name="Poliakov A."/>
            <person name="Razumovskaya J."/>
            <person name="Richardson P."/>
            <person name="Rinaldi C."/>
            <person name="Ritland K."/>
            <person name="Rouze P."/>
            <person name="Ryaboy D."/>
            <person name="Schmutz J."/>
            <person name="Schrader J."/>
            <person name="Segerman B."/>
            <person name="Shin H."/>
            <person name="Siddiqui A."/>
            <person name="Sterky F."/>
            <person name="Terry A."/>
            <person name="Tsai C.J."/>
            <person name="Uberbacher E."/>
            <person name="Unneberg P."/>
            <person name="Vahala J."/>
            <person name="Wall K."/>
            <person name="Wessler S."/>
            <person name="Yang G."/>
            <person name="Yin T."/>
            <person name="Douglas C."/>
            <person name="Marra M."/>
            <person name="Sandberg G."/>
            <person name="Van de Peer Y."/>
            <person name="Rokhsar D."/>
        </authorList>
    </citation>
    <scope>NUCLEOTIDE SEQUENCE [LARGE SCALE GENOMIC DNA]</scope>
    <source>
        <strain evidence="2">cv. Nisqually</strain>
    </source>
</reference>
<sequence length="120" mass="13977">MWCLLGRQNDGASLFALDTILAVFESASVWWTLAKLDWNDICVVSEACAHTAGLLVRRQQNLFDMLWREQVKVVKQYIGPKILFFFTIGPSLLDIFVLMINFILFTFQSLDLEREERKMQ</sequence>
<organism evidence="1 2">
    <name type="scientific">Populus trichocarpa</name>
    <name type="common">Western balsam poplar</name>
    <name type="synonym">Populus balsamifera subsp. trichocarpa</name>
    <dbReference type="NCBI Taxonomy" id="3694"/>
    <lineage>
        <taxon>Eukaryota</taxon>
        <taxon>Viridiplantae</taxon>
        <taxon>Streptophyta</taxon>
        <taxon>Embryophyta</taxon>
        <taxon>Tracheophyta</taxon>
        <taxon>Spermatophyta</taxon>
        <taxon>Magnoliopsida</taxon>
        <taxon>eudicotyledons</taxon>
        <taxon>Gunneridae</taxon>
        <taxon>Pentapetalae</taxon>
        <taxon>rosids</taxon>
        <taxon>fabids</taxon>
        <taxon>Malpighiales</taxon>
        <taxon>Salicaceae</taxon>
        <taxon>Saliceae</taxon>
        <taxon>Populus</taxon>
    </lineage>
</organism>